<feature type="transmembrane region" description="Helical" evidence="1">
    <location>
        <begin position="133"/>
        <end position="156"/>
    </location>
</feature>
<dbReference type="Pfam" id="PF04306">
    <property type="entry name" value="DUF456"/>
    <property type="match status" value="1"/>
</dbReference>
<evidence type="ECO:0000313" key="5">
    <source>
        <dbReference type="Proteomes" id="UP000527860"/>
    </source>
</evidence>
<dbReference type="GeneID" id="77844576"/>
<gene>
    <name evidence="3" type="ORF">F7P68_0004670</name>
    <name evidence="2" type="ORF">SN16_03355</name>
</gene>
<evidence type="ECO:0000313" key="3">
    <source>
        <dbReference type="EMBL" id="MDB0579816.1"/>
    </source>
</evidence>
<organism evidence="2 4">
    <name type="scientific">Salinicoccus roseus</name>
    <dbReference type="NCBI Taxonomy" id="45670"/>
    <lineage>
        <taxon>Bacteria</taxon>
        <taxon>Bacillati</taxon>
        <taxon>Bacillota</taxon>
        <taxon>Bacilli</taxon>
        <taxon>Bacillales</taxon>
        <taxon>Staphylococcaceae</taxon>
        <taxon>Salinicoccus</taxon>
    </lineage>
</organism>
<dbReference type="RefSeq" id="WP_040105172.1">
    <property type="nucleotide sequence ID" value="NZ_BMCA01000001.1"/>
</dbReference>
<evidence type="ECO:0000256" key="1">
    <source>
        <dbReference type="SAM" id="Phobius"/>
    </source>
</evidence>
<reference evidence="3" key="2">
    <citation type="submission" date="2020-04" db="EMBL/GenBank/DDBJ databases">
        <authorList>
            <person name="Tanveer F."/>
            <person name="Xie Y."/>
            <person name="Shinwari Z.K."/>
        </authorList>
    </citation>
    <scope>NUCLEOTIDE SEQUENCE</scope>
    <source>
        <strain evidence="3">MOSEL-ME25</strain>
    </source>
</reference>
<name>A0A0C2E8U6_9STAP</name>
<feature type="transmembrane region" description="Helical" evidence="1">
    <location>
        <begin position="85"/>
        <end position="113"/>
    </location>
</feature>
<comment type="caution">
    <text evidence="2">The sequence shown here is derived from an EMBL/GenBank/DDBJ whole genome shotgun (WGS) entry which is preliminary data.</text>
</comment>
<proteinExistence type="predicted"/>
<dbReference type="STRING" id="45670.SN16_03355"/>
<feature type="transmembrane region" description="Helical" evidence="1">
    <location>
        <begin position="7"/>
        <end position="37"/>
    </location>
</feature>
<dbReference type="PANTHER" id="PTHR39165:SF1">
    <property type="entry name" value="DUF456 DOMAIN-CONTAINING PROTEIN"/>
    <property type="match status" value="1"/>
</dbReference>
<dbReference type="AlphaFoldDB" id="A0A0C2E8U6"/>
<dbReference type="InterPro" id="IPR007403">
    <property type="entry name" value="DUF456"/>
</dbReference>
<keyword evidence="5" id="KW-1185">Reference proteome</keyword>
<dbReference type="OrthoDB" id="9808460at2"/>
<sequence length="161" mass="18129">MEIIWWLIVIASFIIGFLGLVFPVVPSVLMFWIGFLVYHFALNSETLSWMFWIIVFVLTVLVLFSDFIANSYFVKRYGGTKRGEYAAIVGVVIGMFLYPPFGIIFVPFVLVLIVEAINSKDFNQALKASVGSLLAFVSSAVFNAVVYVLMVAWFLLDALVF</sequence>
<feature type="transmembrane region" description="Helical" evidence="1">
    <location>
        <begin position="49"/>
        <end position="73"/>
    </location>
</feature>
<accession>A0A0C2E8U6</accession>
<dbReference type="Proteomes" id="UP000031546">
    <property type="component" value="Unassembled WGS sequence"/>
</dbReference>
<protein>
    <submittedName>
        <fullName evidence="3">DUF456 domain-containing protein</fullName>
    </submittedName>
    <submittedName>
        <fullName evidence="2">Membrane protein</fullName>
    </submittedName>
</protein>
<reference evidence="2 4" key="1">
    <citation type="submission" date="2015-01" db="EMBL/GenBank/DDBJ databases">
        <title>Genome sequences of high lactate-tolerant strain Salinicoccus roseus W12 with industrial interest.</title>
        <authorList>
            <person name="Wang H."/>
            <person name="Yu B."/>
        </authorList>
    </citation>
    <scope>NUCLEOTIDE SEQUENCE [LARGE SCALE GENOMIC DNA]</scope>
    <source>
        <strain evidence="2 4">W12</strain>
    </source>
</reference>
<dbReference type="EMBL" id="JXII01000002">
    <property type="protein sequence ID" value="KIH71712.1"/>
    <property type="molecule type" value="Genomic_DNA"/>
</dbReference>
<dbReference type="EMBL" id="JABEVU030000001">
    <property type="protein sequence ID" value="MDB0579816.1"/>
    <property type="molecule type" value="Genomic_DNA"/>
</dbReference>
<evidence type="ECO:0000313" key="2">
    <source>
        <dbReference type="EMBL" id="KIH71712.1"/>
    </source>
</evidence>
<keyword evidence="1" id="KW-1133">Transmembrane helix</keyword>
<evidence type="ECO:0000313" key="4">
    <source>
        <dbReference type="Proteomes" id="UP000031546"/>
    </source>
</evidence>
<keyword evidence="1" id="KW-0812">Transmembrane</keyword>
<dbReference type="Proteomes" id="UP000527860">
    <property type="component" value="Unassembled WGS sequence"/>
</dbReference>
<dbReference type="PANTHER" id="PTHR39165">
    <property type="entry name" value="IG HYPOTHETICAL 17883"/>
    <property type="match status" value="1"/>
</dbReference>
<reference evidence="3" key="3">
    <citation type="submission" date="2022-12" db="EMBL/GenBank/DDBJ databases">
        <title>Genome analysis and biological profiling of marine Salinicoccus roseus MOSEL-ME25.</title>
        <authorList>
            <person name="Mirza F.T."/>
            <person name="Xie Y."/>
            <person name="Shinwari Z.K."/>
        </authorList>
    </citation>
    <scope>NUCLEOTIDE SEQUENCE</scope>
    <source>
        <strain evidence="3">MOSEL-ME25</strain>
    </source>
</reference>
<keyword evidence="1" id="KW-0472">Membrane</keyword>